<proteinExistence type="predicted"/>
<reference evidence="1 2" key="1">
    <citation type="journal article" date="2022" name="Hortic Res">
        <title>A haplotype resolved chromosomal level avocado genome allows analysis of novel avocado genes.</title>
        <authorList>
            <person name="Nath O."/>
            <person name="Fletcher S.J."/>
            <person name="Hayward A."/>
            <person name="Shaw L.M."/>
            <person name="Masouleh A.K."/>
            <person name="Furtado A."/>
            <person name="Henry R.J."/>
            <person name="Mitter N."/>
        </authorList>
    </citation>
    <scope>NUCLEOTIDE SEQUENCE [LARGE SCALE GENOMIC DNA]</scope>
    <source>
        <strain evidence="2">cv. Hass</strain>
    </source>
</reference>
<dbReference type="Proteomes" id="UP001234297">
    <property type="component" value="Chromosome 10"/>
</dbReference>
<accession>A0ACC2KQM0</accession>
<sequence>MVLGLRKGKEEHKEKYEGGDRNPIERAPAKRRRKLWSQMKQQQKMVPSMHGFGGGLLTPCRKERLFSSLSKALRREAN</sequence>
<organism evidence="1 2">
    <name type="scientific">Persea americana</name>
    <name type="common">Avocado</name>
    <dbReference type="NCBI Taxonomy" id="3435"/>
    <lineage>
        <taxon>Eukaryota</taxon>
        <taxon>Viridiplantae</taxon>
        <taxon>Streptophyta</taxon>
        <taxon>Embryophyta</taxon>
        <taxon>Tracheophyta</taxon>
        <taxon>Spermatophyta</taxon>
        <taxon>Magnoliopsida</taxon>
        <taxon>Magnoliidae</taxon>
        <taxon>Laurales</taxon>
        <taxon>Lauraceae</taxon>
        <taxon>Persea</taxon>
    </lineage>
</organism>
<protein>
    <submittedName>
        <fullName evidence="1">Uncharacterized protein</fullName>
    </submittedName>
</protein>
<comment type="caution">
    <text evidence="1">The sequence shown here is derived from an EMBL/GenBank/DDBJ whole genome shotgun (WGS) entry which is preliminary data.</text>
</comment>
<evidence type="ECO:0000313" key="1">
    <source>
        <dbReference type="EMBL" id="KAJ8623501.1"/>
    </source>
</evidence>
<keyword evidence="2" id="KW-1185">Reference proteome</keyword>
<name>A0ACC2KQM0_PERAE</name>
<evidence type="ECO:0000313" key="2">
    <source>
        <dbReference type="Proteomes" id="UP001234297"/>
    </source>
</evidence>
<dbReference type="EMBL" id="CM056818">
    <property type="protein sequence ID" value="KAJ8623501.1"/>
    <property type="molecule type" value="Genomic_DNA"/>
</dbReference>
<gene>
    <name evidence="1" type="ORF">MRB53_032030</name>
</gene>